<dbReference type="Pfam" id="PF19266">
    <property type="entry name" value="CIS_tube"/>
    <property type="match status" value="1"/>
</dbReference>
<evidence type="ECO:0000313" key="3">
    <source>
        <dbReference type="Proteomes" id="UP000636110"/>
    </source>
</evidence>
<proteinExistence type="predicted"/>
<keyword evidence="3" id="KW-1185">Reference proteome</keyword>
<gene>
    <name evidence="2" type="ORF">GM920_03445</name>
</gene>
<dbReference type="InterPro" id="IPR018392">
    <property type="entry name" value="LysM"/>
</dbReference>
<dbReference type="RefSeq" id="WP_182953430.1">
    <property type="nucleotide sequence ID" value="NZ_WNXC01000001.1"/>
</dbReference>
<dbReference type="EMBL" id="WNXC01000001">
    <property type="protein sequence ID" value="MBB2147960.1"/>
    <property type="molecule type" value="Genomic_DNA"/>
</dbReference>
<evidence type="ECO:0000313" key="2">
    <source>
        <dbReference type="EMBL" id="MBB2147960.1"/>
    </source>
</evidence>
<dbReference type="InterPro" id="IPR045361">
    <property type="entry name" value="CIS_tube_prot_N"/>
</dbReference>
<dbReference type="PROSITE" id="PS51782">
    <property type="entry name" value="LYSM"/>
    <property type="match status" value="1"/>
</dbReference>
<evidence type="ECO:0000259" key="1">
    <source>
        <dbReference type="PROSITE" id="PS51782"/>
    </source>
</evidence>
<protein>
    <recommendedName>
        <fullName evidence="1">LysM domain-containing protein</fullName>
    </recommendedName>
</protein>
<feature type="domain" description="LysM" evidence="1">
    <location>
        <begin position="168"/>
        <end position="215"/>
    </location>
</feature>
<organism evidence="2 3">
    <name type="scientific">Pedobacter gandavensis</name>
    <dbReference type="NCBI Taxonomy" id="2679963"/>
    <lineage>
        <taxon>Bacteria</taxon>
        <taxon>Pseudomonadati</taxon>
        <taxon>Bacteroidota</taxon>
        <taxon>Sphingobacteriia</taxon>
        <taxon>Sphingobacteriales</taxon>
        <taxon>Sphingobacteriaceae</taxon>
        <taxon>Pedobacter</taxon>
    </lineage>
</organism>
<name>A0ABR6ERS8_9SPHI</name>
<reference evidence="2 3" key="1">
    <citation type="submission" date="2019-11" db="EMBL/GenBank/DDBJ databases">
        <title>Description of Pedobacter sp. LMG 31462T.</title>
        <authorList>
            <person name="Carlier A."/>
            <person name="Qi S."/>
            <person name="Vandamme P."/>
        </authorList>
    </citation>
    <scope>NUCLEOTIDE SEQUENCE [LARGE SCALE GENOMIC DNA]</scope>
    <source>
        <strain evidence="2 3">LMG 31462</strain>
    </source>
</reference>
<accession>A0ABR6ERS8</accession>
<dbReference type="Proteomes" id="UP000636110">
    <property type="component" value="Unassembled WGS sequence"/>
</dbReference>
<comment type="caution">
    <text evidence="2">The sequence shown here is derived from an EMBL/GenBank/DDBJ whole genome shotgun (WGS) entry which is preliminary data.</text>
</comment>
<sequence>MLVKLKIEAYEDSACKGHKKGQIFAFLNPANYQRSFSVNYSSDMTIGSSNITKTFQSIGLSDLNLSLFVDGTGRTPLASSYKDIDDYIDKFNKLVCGFHGEVHRPYYLLITWGKLIFTGVCVKNNIKYTLFSPEGKALRAVMDLSFSESVDYKTKVKEAAMSSPDLTHVRTVKSGDTLPLMAFRIYGSKGHHIEVAKHNKLSSFFAIKPGDQILFPPIDKLNGN</sequence>